<sequence length="112" mass="12750">TAKPKKEPSALNTLPSHSVLPPPDFRHHSSMKLLKRLWSNSLRKNTIFPKKLQSVADEEIAAILSNSCLIRIRNHVLKDPLRRCMMVLEALCYGHPSLSWSWAIVGVEQALW</sequence>
<reference evidence="2 3" key="1">
    <citation type="submission" date="2018-11" db="EMBL/GenBank/DDBJ databases">
        <title>Haplotype-resolved cattle genomes.</title>
        <authorList>
            <person name="Low W.Y."/>
            <person name="Tearle R."/>
            <person name="Bickhart D.M."/>
            <person name="Rosen B.D."/>
            <person name="Koren S."/>
            <person name="Rhie A."/>
            <person name="Hiendleder S."/>
            <person name="Phillippy A.M."/>
            <person name="Smith T.P.L."/>
            <person name="Williams J.L."/>
        </authorList>
    </citation>
    <scope>NUCLEOTIDE SEQUENCE [LARGE SCALE GENOMIC DNA]</scope>
</reference>
<feature type="region of interest" description="Disordered" evidence="1">
    <location>
        <begin position="1"/>
        <end position="23"/>
    </location>
</feature>
<evidence type="ECO:0000313" key="3">
    <source>
        <dbReference type="Proteomes" id="UP000314981"/>
    </source>
</evidence>
<protein>
    <submittedName>
        <fullName evidence="2">Uncharacterized protein</fullName>
    </submittedName>
</protein>
<keyword evidence="3" id="KW-1185">Reference proteome</keyword>
<reference evidence="2" key="3">
    <citation type="submission" date="2025-09" db="UniProtKB">
        <authorList>
            <consortium name="Ensembl"/>
        </authorList>
    </citation>
    <scope>IDENTIFICATION</scope>
</reference>
<proteinExistence type="predicted"/>
<organism evidence="2 3">
    <name type="scientific">Bos indicus x Bos taurus</name>
    <name type="common">Hybrid cattle</name>
    <dbReference type="NCBI Taxonomy" id="30522"/>
    <lineage>
        <taxon>Eukaryota</taxon>
        <taxon>Metazoa</taxon>
        <taxon>Chordata</taxon>
        <taxon>Craniata</taxon>
        <taxon>Vertebrata</taxon>
        <taxon>Euteleostomi</taxon>
        <taxon>Mammalia</taxon>
        <taxon>Eutheria</taxon>
        <taxon>Laurasiatheria</taxon>
        <taxon>Artiodactyla</taxon>
        <taxon>Ruminantia</taxon>
        <taxon>Pecora</taxon>
        <taxon>Bovidae</taxon>
        <taxon>Bovinae</taxon>
        <taxon>Bos</taxon>
    </lineage>
</organism>
<name>A0A4W2CYP4_BOBOX</name>
<dbReference type="Proteomes" id="UP000314981">
    <property type="component" value="Chromosome 15"/>
</dbReference>
<accession>A0A4W2CYP4</accession>
<dbReference type="STRING" id="30522.A0A4W2CYP4"/>
<dbReference type="Ensembl" id="ENSBIXT00000020837.1">
    <property type="protein sequence ID" value="ENSBIXP00000011473.1"/>
    <property type="gene ID" value="ENSBIXG00000016695.1"/>
</dbReference>
<evidence type="ECO:0000313" key="2">
    <source>
        <dbReference type="Ensembl" id="ENSBIXP00000011473.1"/>
    </source>
</evidence>
<evidence type="ECO:0000256" key="1">
    <source>
        <dbReference type="SAM" id="MobiDB-lite"/>
    </source>
</evidence>
<dbReference type="AlphaFoldDB" id="A0A4W2CYP4"/>
<reference evidence="2" key="2">
    <citation type="submission" date="2025-08" db="UniProtKB">
        <authorList>
            <consortium name="Ensembl"/>
        </authorList>
    </citation>
    <scope>IDENTIFICATION</scope>
</reference>